<feature type="compositionally biased region" description="Polar residues" evidence="7">
    <location>
        <begin position="231"/>
        <end position="247"/>
    </location>
</feature>
<dbReference type="Proteomes" id="UP001562425">
    <property type="component" value="Unassembled WGS sequence"/>
</dbReference>
<gene>
    <name evidence="9" type="ORF">pipiens_006429</name>
</gene>
<dbReference type="PANTHER" id="PTHR12801">
    <property type="entry name" value="RNA EXONUCLEASE REXO1 / RECO3 FAMILY MEMBER-RELATED"/>
    <property type="match status" value="1"/>
</dbReference>
<evidence type="ECO:0000256" key="5">
    <source>
        <dbReference type="ARBA" id="ARBA00022839"/>
    </source>
</evidence>
<dbReference type="Pfam" id="PF00929">
    <property type="entry name" value="RNase_T"/>
    <property type="match status" value="1"/>
</dbReference>
<evidence type="ECO:0000259" key="8">
    <source>
        <dbReference type="SMART" id="SM00479"/>
    </source>
</evidence>
<feature type="region of interest" description="Disordered" evidence="7">
    <location>
        <begin position="225"/>
        <end position="253"/>
    </location>
</feature>
<dbReference type="EMBL" id="JBEHCU010004310">
    <property type="protein sequence ID" value="KAL1401675.1"/>
    <property type="molecule type" value="Genomic_DNA"/>
</dbReference>
<dbReference type="AlphaFoldDB" id="A0ABD1DR57"/>
<comment type="similarity">
    <text evidence="2">Belongs to the REXO1/REXO3 family.</text>
</comment>
<evidence type="ECO:0000313" key="9">
    <source>
        <dbReference type="EMBL" id="KAL1401675.1"/>
    </source>
</evidence>
<sequence length="826" mass="93742">MGKRKPSNNPEIAKGKAALRKEMNKLAKKQAPITSDLLENGFTRHEVEKLWRRCADLLYEHPSLVPVRFCLPNYPREWISTESQMQPFRDFINDSFLDQPQFSKPVSIFFHGGYVLVLMEENFSANFVRDLLPEMRRAIGIEARQPTLEEIGIFHVTWAERSPGMFGRKRKKDVLSRRESCENTRGNLQQMKPDSANQSKKDQRLERKKRKALAFLELMELNERDRETAAVKQTTPSAESVEESQQPEQKKAKLEEVDYQTLKTEVNKKRDRMRNVPKLRLKEVGQEALMKTKPEDRVPLLMDDVQALLMHTLLRTDSPMSPGRWVALEKSAKLTHTTVLLVEGLTSDDFAEFEHEMPECKKIFQHILQVVAPSDRLVEELACVPLSDTHKDILLAEYGSLEAAMLGCKDHLLIRRSIFNNIAGSDAGVDPDYSELDLPPGDKFPRTQLLLSPIQMINEDYPLPLTGNLKHRYIDYITTNDHYAPVTPKSPMFGLDCEMCRTSINASELTRVSIVDEQGQEFYESLVRPNNKIIDYVTQFSGITPELMKNVSKTLKDVHRELKNKLPPDAILVGQSLNFDLNALKMMHPYVIDTSILFNVTGTAGTKTKLKVLAKKFLQQDIQSSAGGHNSIEDCSASLALVKLKLSKNIYYGDQWLQDRRNYHKKASRIGIATQQEVQRFGADATTTEITTTLFGQARKKNKKSAIVTSANNLDNFGNYFGEAMQANADVKKLLCFQKLDSDEAVIEQTVDKCLNYDFNLSCIQLKPEDLATVDAKRNKIRQIDGWVRKLYGAISVNGLLVVLLAGGEVSPQSRMAVAMVETRKC</sequence>
<name>A0ABD1DR57_CULPP</name>
<feature type="domain" description="Exonuclease" evidence="8">
    <location>
        <begin position="491"/>
        <end position="651"/>
    </location>
</feature>
<dbReference type="InterPro" id="IPR036397">
    <property type="entry name" value="RNaseH_sf"/>
</dbReference>
<evidence type="ECO:0000256" key="1">
    <source>
        <dbReference type="ARBA" id="ARBA00004123"/>
    </source>
</evidence>
<dbReference type="InterPro" id="IPR012337">
    <property type="entry name" value="RNaseH-like_sf"/>
</dbReference>
<dbReference type="FunFam" id="3.30.420.10:FF:000019">
    <property type="entry name" value="RNA exonuclease NEF-sp"/>
    <property type="match status" value="1"/>
</dbReference>
<organism evidence="9 10">
    <name type="scientific">Culex pipiens pipiens</name>
    <name type="common">Northern house mosquito</name>
    <dbReference type="NCBI Taxonomy" id="38569"/>
    <lineage>
        <taxon>Eukaryota</taxon>
        <taxon>Metazoa</taxon>
        <taxon>Ecdysozoa</taxon>
        <taxon>Arthropoda</taxon>
        <taxon>Hexapoda</taxon>
        <taxon>Insecta</taxon>
        <taxon>Pterygota</taxon>
        <taxon>Neoptera</taxon>
        <taxon>Endopterygota</taxon>
        <taxon>Diptera</taxon>
        <taxon>Nematocera</taxon>
        <taxon>Culicoidea</taxon>
        <taxon>Culicidae</taxon>
        <taxon>Culicinae</taxon>
        <taxon>Culicini</taxon>
        <taxon>Culex</taxon>
        <taxon>Culex</taxon>
    </lineage>
</organism>
<dbReference type="Gene3D" id="3.30.420.10">
    <property type="entry name" value="Ribonuclease H-like superfamily/Ribonuclease H"/>
    <property type="match status" value="1"/>
</dbReference>
<dbReference type="InterPro" id="IPR034922">
    <property type="entry name" value="REX1-like_exo"/>
</dbReference>
<dbReference type="PANTHER" id="PTHR12801:SF82">
    <property type="entry name" value="RNA EXONUCLEASE 5"/>
    <property type="match status" value="1"/>
</dbReference>
<feature type="region of interest" description="Disordered" evidence="7">
    <location>
        <begin position="179"/>
        <end position="206"/>
    </location>
</feature>
<dbReference type="InterPro" id="IPR013520">
    <property type="entry name" value="Ribonucl_H"/>
</dbReference>
<dbReference type="InterPro" id="IPR047021">
    <property type="entry name" value="REXO1/3/4-like"/>
</dbReference>
<evidence type="ECO:0000256" key="4">
    <source>
        <dbReference type="ARBA" id="ARBA00022801"/>
    </source>
</evidence>
<reference evidence="9 10" key="1">
    <citation type="submission" date="2024-05" db="EMBL/GenBank/DDBJ databases">
        <title>Culex pipiens pipiens assembly and annotation.</title>
        <authorList>
            <person name="Alout H."/>
            <person name="Durand T."/>
        </authorList>
    </citation>
    <scope>NUCLEOTIDE SEQUENCE [LARGE SCALE GENOMIC DNA]</scope>
    <source>
        <strain evidence="9">HA-2024</strain>
        <tissue evidence="9">Whole body</tissue>
    </source>
</reference>
<dbReference type="SUPFAM" id="SSF53098">
    <property type="entry name" value="Ribonuclease H-like"/>
    <property type="match status" value="1"/>
</dbReference>
<keyword evidence="3" id="KW-0540">Nuclease</keyword>
<keyword evidence="4" id="KW-0378">Hydrolase</keyword>
<evidence type="ECO:0000256" key="7">
    <source>
        <dbReference type="SAM" id="MobiDB-lite"/>
    </source>
</evidence>
<keyword evidence="10" id="KW-1185">Reference proteome</keyword>
<dbReference type="SMART" id="SM00479">
    <property type="entry name" value="EXOIII"/>
    <property type="match status" value="1"/>
</dbReference>
<comment type="caution">
    <text evidence="9">The sequence shown here is derived from an EMBL/GenBank/DDBJ whole genome shotgun (WGS) entry which is preliminary data.</text>
</comment>
<evidence type="ECO:0000256" key="2">
    <source>
        <dbReference type="ARBA" id="ARBA00006357"/>
    </source>
</evidence>
<keyword evidence="6" id="KW-0539">Nucleus</keyword>
<evidence type="ECO:0000313" key="10">
    <source>
        <dbReference type="Proteomes" id="UP001562425"/>
    </source>
</evidence>
<dbReference type="CDD" id="cd06145">
    <property type="entry name" value="REX1_like"/>
    <property type="match status" value="1"/>
</dbReference>
<dbReference type="GO" id="GO:0005634">
    <property type="term" value="C:nucleus"/>
    <property type="evidence" value="ECO:0007669"/>
    <property type="project" value="UniProtKB-SubCell"/>
</dbReference>
<proteinExistence type="inferred from homology"/>
<accession>A0ABD1DR57</accession>
<comment type="subcellular location">
    <subcellularLocation>
        <location evidence="1">Nucleus</location>
    </subcellularLocation>
</comment>
<feature type="compositionally biased region" description="Polar residues" evidence="7">
    <location>
        <begin position="183"/>
        <end position="198"/>
    </location>
</feature>
<evidence type="ECO:0000256" key="6">
    <source>
        <dbReference type="ARBA" id="ARBA00023242"/>
    </source>
</evidence>
<protein>
    <recommendedName>
        <fullName evidence="8">Exonuclease domain-containing protein</fullName>
    </recommendedName>
</protein>
<dbReference type="GO" id="GO:0004527">
    <property type="term" value="F:exonuclease activity"/>
    <property type="evidence" value="ECO:0007669"/>
    <property type="project" value="UniProtKB-KW"/>
</dbReference>
<keyword evidence="5" id="KW-0269">Exonuclease</keyword>
<evidence type="ECO:0000256" key="3">
    <source>
        <dbReference type="ARBA" id="ARBA00022722"/>
    </source>
</evidence>